<dbReference type="AlphaFoldDB" id="A0AA38SFI0"/>
<evidence type="ECO:0000313" key="3">
    <source>
        <dbReference type="Proteomes" id="UP001172457"/>
    </source>
</evidence>
<dbReference type="PANTHER" id="PTHR47481">
    <property type="match status" value="1"/>
</dbReference>
<name>A0AA38SFI0_9ASTR</name>
<gene>
    <name evidence="2" type="ORF">OSB04_027914</name>
</gene>
<evidence type="ECO:0000313" key="2">
    <source>
        <dbReference type="EMBL" id="KAJ9541408.1"/>
    </source>
</evidence>
<sequence length="409" mass="45300">MTVNNIKNMVPIILEAETSHYTTWTTLFEVHYRAYQVYDHLEPRVPTPAPTSASSEVDAGNTANTAEAEALWSRPDAIVLQWIYGTISTDLLNIILAPGQNAYQAWTAVSNHFNDNKSARQVQLQQQFSNIHLETFPSMSAYCQQVKHLPDQLNNVGAPVDNQRLVTQLLSGLTDQYESISTILQHREPLPDFSECRSRLTMEENKEKNQTSRAAASAATALAATTTASSPTDYSASTRGRGRGGRSRGRGRGNNNNRNNRIPGNPSPHPYIVFLQSWAANQWSEFVQQPSSWPSNNPPCPYPSAPKTLAIAPAITTPGILGPRPDQAYTAGFTPTDIQQALYTLSLQQPDSTQAIWTQEQADTWLLQTVQSPRLLLILALTNLLSLVMACKYPSLDNAILPYHHHTRP</sequence>
<protein>
    <submittedName>
        <fullName evidence="2">Uncharacterized protein</fullName>
    </submittedName>
</protein>
<evidence type="ECO:0000256" key="1">
    <source>
        <dbReference type="SAM" id="MobiDB-lite"/>
    </source>
</evidence>
<reference evidence="2" key="1">
    <citation type="submission" date="2023-03" db="EMBL/GenBank/DDBJ databases">
        <title>Chromosome-scale reference genome and RAD-based genetic map of yellow starthistle (Centaurea solstitialis) reveal putative structural variation and QTLs associated with invader traits.</title>
        <authorList>
            <person name="Reatini B."/>
            <person name="Cang F.A."/>
            <person name="Jiang Q."/>
            <person name="Mckibben M.T.W."/>
            <person name="Barker M.S."/>
            <person name="Rieseberg L.H."/>
            <person name="Dlugosch K.M."/>
        </authorList>
    </citation>
    <scope>NUCLEOTIDE SEQUENCE</scope>
    <source>
        <strain evidence="2">CAN-66</strain>
        <tissue evidence="2">Leaf</tissue>
    </source>
</reference>
<dbReference type="PANTHER" id="PTHR47481:SF38">
    <property type="entry name" value="POU DOMAIN, CLASS 4, TRANSCRIPTION FACTOR 1-LIKE"/>
    <property type="match status" value="1"/>
</dbReference>
<dbReference type="Proteomes" id="UP001172457">
    <property type="component" value="Chromosome 7"/>
</dbReference>
<dbReference type="EMBL" id="JARYMX010000007">
    <property type="protein sequence ID" value="KAJ9541408.1"/>
    <property type="molecule type" value="Genomic_DNA"/>
</dbReference>
<proteinExistence type="predicted"/>
<keyword evidence="3" id="KW-1185">Reference proteome</keyword>
<feature type="compositionally biased region" description="Basic residues" evidence="1">
    <location>
        <begin position="240"/>
        <end position="251"/>
    </location>
</feature>
<dbReference type="Pfam" id="PF14223">
    <property type="entry name" value="Retrotran_gag_2"/>
    <property type="match status" value="1"/>
</dbReference>
<organism evidence="2 3">
    <name type="scientific">Centaurea solstitialis</name>
    <name type="common">yellow star-thistle</name>
    <dbReference type="NCBI Taxonomy" id="347529"/>
    <lineage>
        <taxon>Eukaryota</taxon>
        <taxon>Viridiplantae</taxon>
        <taxon>Streptophyta</taxon>
        <taxon>Embryophyta</taxon>
        <taxon>Tracheophyta</taxon>
        <taxon>Spermatophyta</taxon>
        <taxon>Magnoliopsida</taxon>
        <taxon>eudicotyledons</taxon>
        <taxon>Gunneridae</taxon>
        <taxon>Pentapetalae</taxon>
        <taxon>asterids</taxon>
        <taxon>campanulids</taxon>
        <taxon>Asterales</taxon>
        <taxon>Asteraceae</taxon>
        <taxon>Carduoideae</taxon>
        <taxon>Cardueae</taxon>
        <taxon>Centaureinae</taxon>
        <taxon>Centaurea</taxon>
    </lineage>
</organism>
<accession>A0AA38SFI0</accession>
<feature type="region of interest" description="Disordered" evidence="1">
    <location>
        <begin position="203"/>
        <end position="268"/>
    </location>
</feature>
<feature type="compositionally biased region" description="Low complexity" evidence="1">
    <location>
        <begin position="211"/>
        <end position="239"/>
    </location>
</feature>
<comment type="caution">
    <text evidence="2">The sequence shown here is derived from an EMBL/GenBank/DDBJ whole genome shotgun (WGS) entry which is preliminary data.</text>
</comment>